<dbReference type="RefSeq" id="WP_046141936.1">
    <property type="nucleotide sequence ID" value="NZ_LAJG01000014.1"/>
</dbReference>
<dbReference type="PANTHER" id="PTHR43792">
    <property type="entry name" value="GNAT FAMILY, PUTATIVE (AFU_ORTHOLOGUE AFUA_3G00765)-RELATED-RELATED"/>
    <property type="match status" value="1"/>
</dbReference>
<sequence>MSVFDLPISTERLVLRPFERQDAAHVARYHVLPTVQRYLIRPTRYQEDVAGAVDVMSAQRGLQRPGDTLTLALERKLDKAVIGHVSLRWSDATAGQGELLFAIDPAHAGNGFLTEALTAMMNMAFDHFRIHRVFVRCDGRNHHSAKLMQKLGMRLEAHYREHALFQGEWDEELHFAILDREWQASSKVHPLPIRERVA</sequence>
<dbReference type="PROSITE" id="PS51186">
    <property type="entry name" value="GNAT"/>
    <property type="match status" value="1"/>
</dbReference>
<dbReference type="AlphaFoldDB" id="A0A0F5LBZ3"/>
<evidence type="ECO:0000256" key="3">
    <source>
        <dbReference type="ARBA" id="ARBA00038502"/>
    </source>
</evidence>
<reference evidence="5 6" key="1">
    <citation type="submission" date="2015-03" db="EMBL/GenBank/DDBJ databases">
        <authorList>
            <person name="Hassan Y.I."/>
            <person name="Lepp D."/>
            <person name="Zhou T."/>
        </authorList>
    </citation>
    <scope>NUCLEOTIDE SEQUENCE [LARGE SCALE GENOMIC DNA]</scope>
    <source>
        <strain evidence="5 6">GH2-10</strain>
    </source>
</reference>
<dbReference type="InterPro" id="IPR016181">
    <property type="entry name" value="Acyl_CoA_acyltransferase"/>
</dbReference>
<dbReference type="PATRIC" id="fig|361041.3.peg.324"/>
<accession>A0A0F5LBZ3</accession>
<keyword evidence="2" id="KW-0012">Acyltransferase</keyword>
<dbReference type="Proteomes" id="UP000033514">
    <property type="component" value="Unassembled WGS sequence"/>
</dbReference>
<dbReference type="InterPro" id="IPR051531">
    <property type="entry name" value="N-acetyltransferase"/>
</dbReference>
<dbReference type="Pfam" id="PF13302">
    <property type="entry name" value="Acetyltransf_3"/>
    <property type="match status" value="1"/>
</dbReference>
<evidence type="ECO:0000256" key="2">
    <source>
        <dbReference type="ARBA" id="ARBA00023315"/>
    </source>
</evidence>
<comment type="caution">
    <text evidence="5">The sequence shown here is derived from an EMBL/GenBank/DDBJ whole genome shotgun (WGS) entry which is preliminary data.</text>
</comment>
<organism evidence="5 6">
    <name type="scientific">Devosia soli</name>
    <dbReference type="NCBI Taxonomy" id="361041"/>
    <lineage>
        <taxon>Bacteria</taxon>
        <taxon>Pseudomonadati</taxon>
        <taxon>Pseudomonadota</taxon>
        <taxon>Alphaproteobacteria</taxon>
        <taxon>Hyphomicrobiales</taxon>
        <taxon>Devosiaceae</taxon>
        <taxon>Devosia</taxon>
    </lineage>
</organism>
<dbReference type="OrthoDB" id="6293260at2"/>
<name>A0A0F5LBZ3_9HYPH</name>
<evidence type="ECO:0000313" key="6">
    <source>
        <dbReference type="Proteomes" id="UP000033514"/>
    </source>
</evidence>
<comment type="similarity">
    <text evidence="3">Belongs to the acetyltransferase family. RimJ subfamily.</text>
</comment>
<evidence type="ECO:0000256" key="1">
    <source>
        <dbReference type="ARBA" id="ARBA00022679"/>
    </source>
</evidence>
<feature type="domain" description="N-acetyltransferase" evidence="4">
    <location>
        <begin position="13"/>
        <end position="176"/>
    </location>
</feature>
<dbReference type="EMBL" id="LAJG01000014">
    <property type="protein sequence ID" value="KKB79868.1"/>
    <property type="molecule type" value="Genomic_DNA"/>
</dbReference>
<evidence type="ECO:0000313" key="5">
    <source>
        <dbReference type="EMBL" id="KKB79868.1"/>
    </source>
</evidence>
<dbReference type="PANTHER" id="PTHR43792:SF8">
    <property type="entry name" value="[RIBOSOMAL PROTEIN US5]-ALANINE N-ACETYLTRANSFERASE"/>
    <property type="match status" value="1"/>
</dbReference>
<dbReference type="Gene3D" id="3.40.630.30">
    <property type="match status" value="1"/>
</dbReference>
<dbReference type="GO" id="GO:0016747">
    <property type="term" value="F:acyltransferase activity, transferring groups other than amino-acyl groups"/>
    <property type="evidence" value="ECO:0007669"/>
    <property type="project" value="InterPro"/>
</dbReference>
<dbReference type="SUPFAM" id="SSF55729">
    <property type="entry name" value="Acyl-CoA N-acyltransferases (Nat)"/>
    <property type="match status" value="1"/>
</dbReference>
<dbReference type="STRING" id="361041.VW35_05090"/>
<gene>
    <name evidence="5" type="ORF">VW35_05090</name>
</gene>
<keyword evidence="6" id="KW-1185">Reference proteome</keyword>
<keyword evidence="1" id="KW-0808">Transferase</keyword>
<protein>
    <recommendedName>
        <fullName evidence="4">N-acetyltransferase domain-containing protein</fullName>
    </recommendedName>
</protein>
<dbReference type="InterPro" id="IPR000182">
    <property type="entry name" value="GNAT_dom"/>
</dbReference>
<evidence type="ECO:0000259" key="4">
    <source>
        <dbReference type="PROSITE" id="PS51186"/>
    </source>
</evidence>
<proteinExistence type="inferred from homology"/>